<evidence type="ECO:0000256" key="1">
    <source>
        <dbReference type="ARBA" id="ARBA00023015"/>
    </source>
</evidence>
<protein>
    <submittedName>
        <fullName evidence="5">Cupin domain-containing protein</fullName>
    </submittedName>
</protein>
<feature type="domain" description="HTH araC/xylS-type" evidence="4">
    <location>
        <begin position="214"/>
        <end position="312"/>
    </location>
</feature>
<dbReference type="RefSeq" id="WP_338888750.1">
    <property type="nucleotide sequence ID" value="NZ_CP147846.1"/>
</dbReference>
<evidence type="ECO:0000256" key="3">
    <source>
        <dbReference type="ARBA" id="ARBA00023163"/>
    </source>
</evidence>
<dbReference type="PROSITE" id="PS01124">
    <property type="entry name" value="HTH_ARAC_FAMILY_2"/>
    <property type="match status" value="1"/>
</dbReference>
<name>A0ABZ2PKU2_9NOCA</name>
<dbReference type="Gene3D" id="1.10.10.60">
    <property type="entry name" value="Homeodomain-like"/>
    <property type="match status" value="1"/>
</dbReference>
<accession>A0ABZ2PKU2</accession>
<dbReference type="Pfam" id="PF12852">
    <property type="entry name" value="Cupin_6"/>
    <property type="match status" value="1"/>
</dbReference>
<dbReference type="InterPro" id="IPR032783">
    <property type="entry name" value="AraC_lig"/>
</dbReference>
<dbReference type="Pfam" id="PF12833">
    <property type="entry name" value="HTH_18"/>
    <property type="match status" value="1"/>
</dbReference>
<dbReference type="PANTHER" id="PTHR46796:SF7">
    <property type="entry name" value="ARAC FAMILY TRANSCRIPTIONAL REGULATOR"/>
    <property type="match status" value="1"/>
</dbReference>
<dbReference type="PROSITE" id="PS00041">
    <property type="entry name" value="HTH_ARAC_FAMILY_1"/>
    <property type="match status" value="1"/>
</dbReference>
<dbReference type="PANTHER" id="PTHR46796">
    <property type="entry name" value="HTH-TYPE TRANSCRIPTIONAL ACTIVATOR RHAS-RELATED"/>
    <property type="match status" value="1"/>
</dbReference>
<dbReference type="InterPro" id="IPR018060">
    <property type="entry name" value="HTH_AraC"/>
</dbReference>
<dbReference type="SMART" id="SM00342">
    <property type="entry name" value="HTH_ARAC"/>
    <property type="match status" value="1"/>
</dbReference>
<evidence type="ECO:0000313" key="5">
    <source>
        <dbReference type="EMBL" id="WXG68503.1"/>
    </source>
</evidence>
<dbReference type="InterPro" id="IPR018062">
    <property type="entry name" value="HTH_AraC-typ_CS"/>
</dbReference>
<proteinExistence type="predicted"/>
<dbReference type="InterPro" id="IPR011051">
    <property type="entry name" value="RmlC_Cupin_sf"/>
</dbReference>
<keyword evidence="3" id="KW-0804">Transcription</keyword>
<dbReference type="EMBL" id="CP147846">
    <property type="protein sequence ID" value="WXG68503.1"/>
    <property type="molecule type" value="Genomic_DNA"/>
</dbReference>
<evidence type="ECO:0000256" key="2">
    <source>
        <dbReference type="ARBA" id="ARBA00023125"/>
    </source>
</evidence>
<dbReference type="Proteomes" id="UP001432000">
    <property type="component" value="Chromosome"/>
</dbReference>
<keyword evidence="6" id="KW-1185">Reference proteome</keyword>
<sequence length="317" mass="34576">MSEVNDAGADVLSSILSPLRLRGVYHSDCRLHQGWALRGTQEPRALIHYMLDGNAVVSLGADAQHHLAAGDLAIFPRGAAHIVSGEATSTAVNISDLLPARGPGTTAALTLGDHSTPQIGRMLCGGLDYDVSAEYLLYRMLPDVMIVRRDRVVEQPLLGHLLRGILAETDAPGNGTETVQLRSFELAYLLGLRLALNDDVDAHVGRALRHPRLGRALITMNMDYAKPWTVRSLAELSGLPQSTFAREFTTTIGRTPAVYLRDRRLLETRRLLESSTDSLERIARAVGYGSTIGLHQAFTREFGLTPGKYRSTRVCSS</sequence>
<keyword evidence="2" id="KW-0238">DNA-binding</keyword>
<organism evidence="5 6">
    <name type="scientific">Rhodococcus sovatensis</name>
    <dbReference type="NCBI Taxonomy" id="1805840"/>
    <lineage>
        <taxon>Bacteria</taxon>
        <taxon>Bacillati</taxon>
        <taxon>Actinomycetota</taxon>
        <taxon>Actinomycetes</taxon>
        <taxon>Mycobacteriales</taxon>
        <taxon>Nocardiaceae</taxon>
        <taxon>Rhodococcus</taxon>
    </lineage>
</organism>
<keyword evidence="1" id="KW-0805">Transcription regulation</keyword>
<evidence type="ECO:0000313" key="6">
    <source>
        <dbReference type="Proteomes" id="UP001432000"/>
    </source>
</evidence>
<dbReference type="InterPro" id="IPR009057">
    <property type="entry name" value="Homeodomain-like_sf"/>
</dbReference>
<reference evidence="5 6" key="1">
    <citation type="submission" date="2024-03" db="EMBL/GenBank/DDBJ databases">
        <title>Natural products discovery in diverse microorganisms through a two-stage MS feature dereplication strategy.</title>
        <authorList>
            <person name="Zhang R."/>
        </authorList>
    </citation>
    <scope>NUCLEOTIDE SEQUENCE [LARGE SCALE GENOMIC DNA]</scope>
    <source>
        <strain evidence="5 6">18930</strain>
    </source>
</reference>
<dbReference type="SUPFAM" id="SSF46689">
    <property type="entry name" value="Homeodomain-like"/>
    <property type="match status" value="2"/>
</dbReference>
<evidence type="ECO:0000259" key="4">
    <source>
        <dbReference type="PROSITE" id="PS01124"/>
    </source>
</evidence>
<gene>
    <name evidence="5" type="ORF">WDS16_25495</name>
</gene>
<dbReference type="InterPro" id="IPR050204">
    <property type="entry name" value="AraC_XylS_family_regulators"/>
</dbReference>
<dbReference type="SUPFAM" id="SSF51182">
    <property type="entry name" value="RmlC-like cupins"/>
    <property type="match status" value="1"/>
</dbReference>